<dbReference type="InterPro" id="IPR003660">
    <property type="entry name" value="HAMP_dom"/>
</dbReference>
<dbReference type="SMART" id="SM00283">
    <property type="entry name" value="MA"/>
    <property type="match status" value="1"/>
</dbReference>
<dbReference type="Pfam" id="PF12729">
    <property type="entry name" value="4HB_MCP_1"/>
    <property type="match status" value="1"/>
</dbReference>
<evidence type="ECO:0000256" key="3">
    <source>
        <dbReference type="ARBA" id="ARBA00022989"/>
    </source>
</evidence>
<evidence type="ECO:0000256" key="7">
    <source>
        <dbReference type="PROSITE-ProRule" id="PRU00284"/>
    </source>
</evidence>
<feature type="transmembrane region" description="Helical" evidence="8">
    <location>
        <begin position="183"/>
        <end position="208"/>
    </location>
</feature>
<protein>
    <recommendedName>
        <fullName evidence="13">Methyl-accepting chemotaxis protein</fullName>
    </recommendedName>
</protein>
<dbReference type="InterPro" id="IPR024478">
    <property type="entry name" value="HlyB_4HB_MCP"/>
</dbReference>
<evidence type="ECO:0000256" key="4">
    <source>
        <dbReference type="ARBA" id="ARBA00023136"/>
    </source>
</evidence>
<evidence type="ECO:0000256" key="8">
    <source>
        <dbReference type="SAM" id="Phobius"/>
    </source>
</evidence>
<evidence type="ECO:0008006" key="13">
    <source>
        <dbReference type="Google" id="ProtNLM"/>
    </source>
</evidence>
<evidence type="ECO:0000259" key="10">
    <source>
        <dbReference type="PROSITE" id="PS50885"/>
    </source>
</evidence>
<evidence type="ECO:0000256" key="2">
    <source>
        <dbReference type="ARBA" id="ARBA00022692"/>
    </source>
</evidence>
<dbReference type="Pfam" id="PF00015">
    <property type="entry name" value="MCPsignal"/>
    <property type="match status" value="1"/>
</dbReference>
<dbReference type="CDD" id="cd11386">
    <property type="entry name" value="MCP_signal"/>
    <property type="match status" value="1"/>
</dbReference>
<name>A0A344UEE7_9NEIS</name>
<feature type="domain" description="Methyl-accepting transducer" evidence="9">
    <location>
        <begin position="268"/>
        <end position="504"/>
    </location>
</feature>
<feature type="domain" description="HAMP" evidence="10">
    <location>
        <begin position="210"/>
        <end position="263"/>
    </location>
</feature>
<evidence type="ECO:0000313" key="12">
    <source>
        <dbReference type="Proteomes" id="UP000252038"/>
    </source>
</evidence>
<dbReference type="PROSITE" id="PS50885">
    <property type="entry name" value="HAMP"/>
    <property type="match status" value="1"/>
</dbReference>
<dbReference type="Gene3D" id="1.10.287.950">
    <property type="entry name" value="Methyl-accepting chemotaxis protein"/>
    <property type="match status" value="1"/>
</dbReference>
<dbReference type="PROSITE" id="PS50111">
    <property type="entry name" value="CHEMOTAXIS_TRANSDUC_2"/>
    <property type="match status" value="1"/>
</dbReference>
<evidence type="ECO:0000259" key="9">
    <source>
        <dbReference type="PROSITE" id="PS50111"/>
    </source>
</evidence>
<dbReference type="PANTHER" id="PTHR32089">
    <property type="entry name" value="METHYL-ACCEPTING CHEMOTAXIS PROTEIN MCPB"/>
    <property type="match status" value="1"/>
</dbReference>
<evidence type="ECO:0000313" key="11">
    <source>
        <dbReference type="EMBL" id="AXE33645.1"/>
    </source>
</evidence>
<dbReference type="RefSeq" id="WP_114072658.1">
    <property type="nucleotide sequence ID" value="NZ_CP029554.1"/>
</dbReference>
<sequence>MKLRLNVGWRIAALILLSIAAFLLLGGVSLQRLASTQQQLRKLDEVSLAEVDISRSLSSELTSMRLETLRLLASRDLAVKQKAEEGIGRHREALGRLLDAYRALPLAAEQLSKSEQFQGLLGEYRDAVAPLIAAAKADPDHPPPVYNPKINGAAGKMGDLVEDMVKTSREDAGRERSNAESGYAATVSFMIAIIVLGVAVLLVAGYLLRRSITQPLEQARDAVEDVARRLDFTRRTQTGGNDEIADAMRALDSLLQTLQNSFAEVSGKVGGVADSARGMRETAGELAASAESSSQACASMAASVEQLTVSIAHVRDRAREASRVSGESGRLAEEGERVILRTVEQIQSSVTTVKEAAGTVDKLKDKVTAIGSVTEVIKGVADQTNLLALNASIEAARAGEMGRGFAVVADEVRQLAERTAQATLQIDGMIQEMQQQSHDAVRHMDKVVGEVRGCEQSAGEAGATITQISGRAGEAVELVGEIAAAIGEQAESSTAIAQQLERIAQLSGEGSETAGATAAAAERLNELAAEMRATVSRFRV</sequence>
<dbReference type="GO" id="GO:0007165">
    <property type="term" value="P:signal transduction"/>
    <property type="evidence" value="ECO:0007669"/>
    <property type="project" value="UniProtKB-KW"/>
</dbReference>
<dbReference type="GO" id="GO:0016020">
    <property type="term" value="C:membrane"/>
    <property type="evidence" value="ECO:0007669"/>
    <property type="project" value="UniProtKB-SubCell"/>
</dbReference>
<reference evidence="11 12" key="1">
    <citation type="submission" date="2018-05" db="EMBL/GenBank/DDBJ databases">
        <title>Genome sequencing, assembly and analysis of the novel insecticidal bacterium, Chromobacterium phragmitis.</title>
        <authorList>
            <person name="Sparks M.E."/>
            <person name="Blackburn M.B."/>
            <person name="Gundersen-Rindal D.E."/>
        </authorList>
    </citation>
    <scope>NUCLEOTIDE SEQUENCE [LARGE SCALE GENOMIC DNA]</scope>
    <source>
        <strain evidence="11">IIBBL 274-1</strain>
    </source>
</reference>
<comment type="subcellular location">
    <subcellularLocation>
        <location evidence="1">Membrane</location>
        <topology evidence="1">Multi-pass membrane protein</topology>
    </subcellularLocation>
</comment>
<dbReference type="FunFam" id="1.10.287.950:FF:000001">
    <property type="entry name" value="Methyl-accepting chemotaxis sensory transducer"/>
    <property type="match status" value="1"/>
</dbReference>
<keyword evidence="5 7" id="KW-0807">Transducer</keyword>
<evidence type="ECO:0000256" key="1">
    <source>
        <dbReference type="ARBA" id="ARBA00004141"/>
    </source>
</evidence>
<keyword evidence="4 8" id="KW-0472">Membrane</keyword>
<dbReference type="PANTHER" id="PTHR32089:SF119">
    <property type="entry name" value="METHYL-ACCEPTING CHEMOTAXIS PROTEIN CTPL"/>
    <property type="match status" value="1"/>
</dbReference>
<evidence type="ECO:0000256" key="6">
    <source>
        <dbReference type="ARBA" id="ARBA00029447"/>
    </source>
</evidence>
<keyword evidence="3 8" id="KW-1133">Transmembrane helix</keyword>
<dbReference type="SMART" id="SM00304">
    <property type="entry name" value="HAMP"/>
    <property type="match status" value="2"/>
</dbReference>
<dbReference type="Pfam" id="PF00672">
    <property type="entry name" value="HAMP"/>
    <property type="match status" value="1"/>
</dbReference>
<dbReference type="KEGG" id="chrb:DK843_04485"/>
<keyword evidence="2 8" id="KW-0812">Transmembrane</keyword>
<dbReference type="GO" id="GO:0006935">
    <property type="term" value="P:chemotaxis"/>
    <property type="evidence" value="ECO:0007669"/>
    <property type="project" value="UniProtKB-ARBA"/>
</dbReference>
<proteinExistence type="inferred from homology"/>
<comment type="similarity">
    <text evidence="6">Belongs to the methyl-accepting chemotaxis (MCP) protein family.</text>
</comment>
<evidence type="ECO:0000256" key="5">
    <source>
        <dbReference type="ARBA" id="ARBA00023224"/>
    </source>
</evidence>
<gene>
    <name evidence="11" type="ORF">DK843_04485</name>
</gene>
<organism evidence="11 12">
    <name type="scientific">Chromobacterium phragmitis</name>
    <dbReference type="NCBI Taxonomy" id="2202141"/>
    <lineage>
        <taxon>Bacteria</taxon>
        <taxon>Pseudomonadati</taxon>
        <taxon>Pseudomonadota</taxon>
        <taxon>Betaproteobacteria</taxon>
        <taxon>Neisseriales</taxon>
        <taxon>Chromobacteriaceae</taxon>
        <taxon>Chromobacterium</taxon>
    </lineage>
</organism>
<dbReference type="Proteomes" id="UP000252038">
    <property type="component" value="Chromosome"/>
</dbReference>
<accession>A0A344UEE7</accession>
<dbReference type="EMBL" id="CP029554">
    <property type="protein sequence ID" value="AXE33645.1"/>
    <property type="molecule type" value="Genomic_DNA"/>
</dbReference>
<dbReference type="InterPro" id="IPR004089">
    <property type="entry name" value="MCPsignal_dom"/>
</dbReference>
<dbReference type="SUPFAM" id="SSF58104">
    <property type="entry name" value="Methyl-accepting chemotaxis protein (MCP) signaling domain"/>
    <property type="match status" value="1"/>
</dbReference>
<dbReference type="AlphaFoldDB" id="A0A344UEE7"/>